<sequence length="449" mass="51401">MMKNTIFLLLVIFGLFACEDDDSVFEPSTEGLEIKFTPVAGGAMMHYRLPNNSDIFAMNIRYKDWQGFDILKACGYSGDSVLLDGFTRNQEGIKARISFVNQNNEESEAMEYEFSTLDSAPWSFFDDLMVRSSWNGFQVIYKSPSVVTGMVHVFYLGTNPLTQKEDTILMSSFPITQQGDTVNFIQKQERASNTVIVRTEDFHGFRVRQEIYPDIDAFRAEQWPMSASDFNDFGLSRESAKAKTGVEYLFDGELKGLERLIASAYEDKDSRQGTEIYGAYLAGPYSYEKPIILDLREPKTPAWIRIYCLYPMHANHAVGLATWGNVWIGSYEDKVPCKMSVYGNSASSDPDDEGWVYLGQLNQDPKREAVTKRWSRLTTDLMLAPKDVNDLETKDPIYVDIQLPPVNDKYRYLKVLVHDTFDTSKEDGINRNLQEYFTLQELEVYVKKD</sequence>
<organism evidence="3 4">
    <name type="scientific">Butyricimonas virosa</name>
    <dbReference type="NCBI Taxonomy" id="544645"/>
    <lineage>
        <taxon>Bacteria</taxon>
        <taxon>Pseudomonadati</taxon>
        <taxon>Bacteroidota</taxon>
        <taxon>Bacteroidia</taxon>
        <taxon>Bacteroidales</taxon>
        <taxon>Odoribacteraceae</taxon>
        <taxon>Butyricimonas</taxon>
    </lineage>
</organism>
<dbReference type="PROSITE" id="PS51257">
    <property type="entry name" value="PROKAR_LIPOPROTEIN"/>
    <property type="match status" value="1"/>
</dbReference>
<evidence type="ECO:0000256" key="1">
    <source>
        <dbReference type="SAM" id="SignalP"/>
    </source>
</evidence>
<evidence type="ECO:0000259" key="2">
    <source>
        <dbReference type="Pfam" id="PF16323"/>
    </source>
</evidence>
<gene>
    <name evidence="3" type="ORF">DWW18_12560</name>
</gene>
<accession>A0A412WYW6</accession>
<dbReference type="Proteomes" id="UP000283589">
    <property type="component" value="Unassembled WGS sequence"/>
</dbReference>
<dbReference type="EMBL" id="QRZA01000016">
    <property type="protein sequence ID" value="RGV32951.1"/>
    <property type="molecule type" value="Genomic_DNA"/>
</dbReference>
<feature type="domain" description="DUF4959" evidence="2">
    <location>
        <begin position="32"/>
        <end position="114"/>
    </location>
</feature>
<feature type="chain" id="PRO_5019448733" evidence="1">
    <location>
        <begin position="18"/>
        <end position="449"/>
    </location>
</feature>
<protein>
    <submittedName>
        <fullName evidence="3">DUF4959 domain-containing protein</fullName>
    </submittedName>
</protein>
<dbReference type="InterPro" id="IPR032527">
    <property type="entry name" value="DUF4959"/>
</dbReference>
<reference evidence="3 4" key="1">
    <citation type="submission" date="2018-08" db="EMBL/GenBank/DDBJ databases">
        <title>A genome reference for cultivated species of the human gut microbiota.</title>
        <authorList>
            <person name="Zou Y."/>
            <person name="Xue W."/>
            <person name="Luo G."/>
        </authorList>
    </citation>
    <scope>NUCLEOTIDE SEQUENCE [LARGE SCALE GENOMIC DNA]</scope>
    <source>
        <strain evidence="3 4">AF14-49</strain>
    </source>
</reference>
<proteinExistence type="predicted"/>
<evidence type="ECO:0000313" key="3">
    <source>
        <dbReference type="EMBL" id="RGV32951.1"/>
    </source>
</evidence>
<keyword evidence="1" id="KW-0732">Signal</keyword>
<name>A0A412WYW6_9BACT</name>
<dbReference type="STRING" id="1121130.GCA_000519105_02706"/>
<feature type="signal peptide" evidence="1">
    <location>
        <begin position="1"/>
        <end position="17"/>
    </location>
</feature>
<evidence type="ECO:0000313" key="4">
    <source>
        <dbReference type="Proteomes" id="UP000283589"/>
    </source>
</evidence>
<comment type="caution">
    <text evidence="3">The sequence shown here is derived from an EMBL/GenBank/DDBJ whole genome shotgun (WGS) entry which is preliminary data.</text>
</comment>
<dbReference type="RefSeq" id="WP_118260810.1">
    <property type="nucleotide sequence ID" value="NZ_CAJKXH010000011.1"/>
</dbReference>
<dbReference type="Pfam" id="PF16323">
    <property type="entry name" value="DUF4959"/>
    <property type="match status" value="1"/>
</dbReference>
<dbReference type="AlphaFoldDB" id="A0A412WYW6"/>